<dbReference type="EMBL" id="QGMG01001345">
    <property type="protein sequence ID" value="TVY49074.1"/>
    <property type="molecule type" value="Genomic_DNA"/>
</dbReference>
<feature type="chain" id="PRO_5028945575" evidence="2">
    <location>
        <begin position="18"/>
        <end position="336"/>
    </location>
</feature>
<keyword evidence="2" id="KW-0732">Signal</keyword>
<evidence type="ECO:0000313" key="3">
    <source>
        <dbReference type="EMBL" id="TVY49074.1"/>
    </source>
</evidence>
<evidence type="ECO:0000313" key="4">
    <source>
        <dbReference type="Proteomes" id="UP000481288"/>
    </source>
</evidence>
<name>A0A7D8UJJ4_9HELO</name>
<accession>A0A7D8UJJ4</accession>
<keyword evidence="4" id="KW-1185">Reference proteome</keyword>
<sequence>MSLTASVAAVLTSPALTTTFIPTATTCTENRLTMLANRAFEIWMNEPIPVPESTFTDCYPSQFATSYLLQAGGITQPAFNPLICPVNYSTVGPFTSNYIACCPSGYSLAQPTVSAPSNRPAFGGTCYTSLTSGVPVPVTAYGSSGVTATTTFVATATNAQAYAYLLEGYAFGVAQVASITPTATATPTAAANTATSAAAAKNSTSPEAGRKSSAAHTSTSAKIAIGVVVGVVGLALMVLGFCLFRRWKQKGHSEQVPKNMDTTSTNTHTTSTELFSPQDVGVYAGRDWKPPVQEDYPVPPPKEYELHAVSSPVEMAALEPSRLTGPQGSDAKSNFI</sequence>
<evidence type="ECO:0000256" key="2">
    <source>
        <dbReference type="SAM" id="SignalP"/>
    </source>
</evidence>
<dbReference type="Proteomes" id="UP000481288">
    <property type="component" value="Unassembled WGS sequence"/>
</dbReference>
<feature type="signal peptide" evidence="2">
    <location>
        <begin position="1"/>
        <end position="17"/>
    </location>
</feature>
<dbReference type="AlphaFoldDB" id="A0A7D8UJJ4"/>
<comment type="caution">
    <text evidence="3">The sequence shown here is derived from an EMBL/GenBank/DDBJ whole genome shotgun (WGS) entry which is preliminary data.</text>
</comment>
<feature type="transmembrane region" description="Helical" evidence="1">
    <location>
        <begin position="223"/>
        <end position="244"/>
    </location>
</feature>
<evidence type="ECO:0000256" key="1">
    <source>
        <dbReference type="SAM" id="Phobius"/>
    </source>
</evidence>
<dbReference type="OrthoDB" id="5985073at2759"/>
<keyword evidence="1" id="KW-0812">Transmembrane</keyword>
<proteinExistence type="predicted"/>
<keyword evidence="1" id="KW-0472">Membrane</keyword>
<reference evidence="3 4" key="1">
    <citation type="submission" date="2018-05" db="EMBL/GenBank/DDBJ databases">
        <title>Whole genome sequencing for identification of molecular markers to develop diagnostic detection tools for the regulated plant pathogen Lachnellula willkommii.</title>
        <authorList>
            <person name="Giroux E."/>
            <person name="Bilodeau G."/>
        </authorList>
    </citation>
    <scope>NUCLEOTIDE SEQUENCE [LARGE SCALE GENOMIC DNA]</scope>
    <source>
        <strain evidence="3 4">CBS 625.97</strain>
    </source>
</reference>
<keyword evidence="1" id="KW-1133">Transmembrane helix</keyword>
<organism evidence="3 4">
    <name type="scientific">Lachnellula cervina</name>
    <dbReference type="NCBI Taxonomy" id="1316786"/>
    <lineage>
        <taxon>Eukaryota</taxon>
        <taxon>Fungi</taxon>
        <taxon>Dikarya</taxon>
        <taxon>Ascomycota</taxon>
        <taxon>Pezizomycotina</taxon>
        <taxon>Leotiomycetes</taxon>
        <taxon>Helotiales</taxon>
        <taxon>Lachnaceae</taxon>
        <taxon>Lachnellula</taxon>
    </lineage>
</organism>
<gene>
    <name evidence="3" type="ORF">LCER1_G008927</name>
</gene>
<protein>
    <submittedName>
        <fullName evidence="3">Uncharacterized protein</fullName>
    </submittedName>
</protein>